<reference evidence="1" key="1">
    <citation type="submission" date="2019-04" db="EMBL/GenBank/DDBJ databases">
        <title>Friends and foes A comparative genomics studyof 23 Aspergillus species from section Flavi.</title>
        <authorList>
            <consortium name="DOE Joint Genome Institute"/>
            <person name="Kjaerbolling I."/>
            <person name="Vesth T."/>
            <person name="Frisvad J.C."/>
            <person name="Nybo J.L."/>
            <person name="Theobald S."/>
            <person name="Kildgaard S."/>
            <person name="Isbrandt T."/>
            <person name="Kuo A."/>
            <person name="Sato A."/>
            <person name="Lyhne E.K."/>
            <person name="Kogle M.E."/>
            <person name="Wiebenga A."/>
            <person name="Kun R.S."/>
            <person name="Lubbers R.J."/>
            <person name="Makela M.R."/>
            <person name="Barry K."/>
            <person name="Chovatia M."/>
            <person name="Clum A."/>
            <person name="Daum C."/>
            <person name="Haridas S."/>
            <person name="He G."/>
            <person name="LaButti K."/>
            <person name="Lipzen A."/>
            <person name="Mondo S."/>
            <person name="Riley R."/>
            <person name="Salamov A."/>
            <person name="Simmons B.A."/>
            <person name="Magnuson J.K."/>
            <person name="Henrissat B."/>
            <person name="Mortensen U.H."/>
            <person name="Larsen T.O."/>
            <person name="Devries R.P."/>
            <person name="Grigoriev I.V."/>
            <person name="Machida M."/>
            <person name="Baker S.E."/>
            <person name="Andersen M.R."/>
        </authorList>
    </citation>
    <scope>NUCLEOTIDE SEQUENCE [LARGE SCALE GENOMIC DNA]</scope>
    <source>
        <strain evidence="1">IBT 14317</strain>
    </source>
</reference>
<dbReference type="Gene3D" id="3.40.630.30">
    <property type="match status" value="1"/>
</dbReference>
<accession>A0A5N7BYT4</accession>
<dbReference type="AlphaFoldDB" id="A0A5N7BYT4"/>
<sequence length="177" mass="19162">MTTYKIESCYVTDAARNNMAAFLGTRPTKCQPRNLLRDLEKVRHEKADDPVTGTIVGYARWILPSGMAGSTGAGYECGREQTVSGTGGISPVGMRGDMAAHPRNKGKWIGTALVTSGMRYAEMAGAPIFCMAFKAECGVYARLGFKEVELIMQDDSQYGGAGEYGACFMMYDVPQKV</sequence>
<evidence type="ECO:0000313" key="1">
    <source>
        <dbReference type="EMBL" id="KAE8386995.1"/>
    </source>
</evidence>
<dbReference type="Proteomes" id="UP000326877">
    <property type="component" value="Unassembled WGS sequence"/>
</dbReference>
<name>A0A5N7BYT4_PETAA</name>
<gene>
    <name evidence="1" type="ORF">BDV23DRAFT_175030</name>
</gene>
<evidence type="ECO:0008006" key="2">
    <source>
        <dbReference type="Google" id="ProtNLM"/>
    </source>
</evidence>
<proteinExistence type="predicted"/>
<dbReference type="OrthoDB" id="61113at2759"/>
<dbReference type="SUPFAM" id="SSF55729">
    <property type="entry name" value="Acyl-CoA N-acyltransferases (Nat)"/>
    <property type="match status" value="1"/>
</dbReference>
<dbReference type="InterPro" id="IPR016181">
    <property type="entry name" value="Acyl_CoA_acyltransferase"/>
</dbReference>
<dbReference type="EMBL" id="ML735301">
    <property type="protein sequence ID" value="KAE8386995.1"/>
    <property type="molecule type" value="Genomic_DNA"/>
</dbReference>
<organism evidence="1">
    <name type="scientific">Petromyces alliaceus</name>
    <name type="common">Aspergillus alliaceus</name>
    <dbReference type="NCBI Taxonomy" id="209559"/>
    <lineage>
        <taxon>Eukaryota</taxon>
        <taxon>Fungi</taxon>
        <taxon>Dikarya</taxon>
        <taxon>Ascomycota</taxon>
        <taxon>Pezizomycotina</taxon>
        <taxon>Eurotiomycetes</taxon>
        <taxon>Eurotiomycetidae</taxon>
        <taxon>Eurotiales</taxon>
        <taxon>Aspergillaceae</taxon>
        <taxon>Aspergillus</taxon>
        <taxon>Aspergillus subgen. Circumdati</taxon>
    </lineage>
</organism>
<protein>
    <recommendedName>
        <fullName evidence="2">N-acetyltransferase domain-containing protein</fullName>
    </recommendedName>
</protein>